<feature type="signal peptide" evidence="1">
    <location>
        <begin position="1"/>
        <end position="19"/>
    </location>
</feature>
<comment type="caution">
    <text evidence="2">The sequence shown here is derived from an EMBL/GenBank/DDBJ whole genome shotgun (WGS) entry which is preliminary data.</text>
</comment>
<gene>
    <name evidence="2" type="ORF">ACFSR6_06990</name>
</gene>
<reference evidence="3" key="1">
    <citation type="journal article" date="2019" name="Int. J. Syst. Evol. Microbiol.">
        <title>The Global Catalogue of Microorganisms (GCM) 10K type strain sequencing project: providing services to taxonomists for standard genome sequencing and annotation.</title>
        <authorList>
            <consortium name="The Broad Institute Genomics Platform"/>
            <consortium name="The Broad Institute Genome Sequencing Center for Infectious Disease"/>
            <person name="Wu L."/>
            <person name="Ma J."/>
        </authorList>
    </citation>
    <scope>NUCLEOTIDE SEQUENCE [LARGE SCALE GENOMIC DNA]</scope>
    <source>
        <strain evidence="3">KCTC 42866</strain>
    </source>
</reference>
<sequence length="147" mass="16425">MKKVVFTFVFFVCSLHLFAGDPGPNYACWQYGNNNFYTHYWKDDTYSNWGSTYHYYDDASGVITGTYSNSPNCGEINPNDSNVWSQGGGTCFININGNIYQGNLGTINYSNYNQCNLPLDDSISILCLASASLAFVALRKQKKLVAE</sequence>
<accession>A0ABW5MII1</accession>
<name>A0ABW5MII1_9SPHI</name>
<evidence type="ECO:0000313" key="2">
    <source>
        <dbReference type="EMBL" id="MFD2582226.1"/>
    </source>
</evidence>
<proteinExistence type="predicted"/>
<organism evidence="2 3">
    <name type="scientific">Pedobacter vanadiisoli</name>
    <dbReference type="NCBI Taxonomy" id="1761975"/>
    <lineage>
        <taxon>Bacteria</taxon>
        <taxon>Pseudomonadati</taxon>
        <taxon>Bacteroidota</taxon>
        <taxon>Sphingobacteriia</taxon>
        <taxon>Sphingobacteriales</taxon>
        <taxon>Sphingobacteriaceae</taxon>
        <taxon>Pedobacter</taxon>
    </lineage>
</organism>
<dbReference type="EMBL" id="JBHULL010000007">
    <property type="protein sequence ID" value="MFD2582226.1"/>
    <property type="molecule type" value="Genomic_DNA"/>
</dbReference>
<evidence type="ECO:0008006" key="4">
    <source>
        <dbReference type="Google" id="ProtNLM"/>
    </source>
</evidence>
<evidence type="ECO:0000313" key="3">
    <source>
        <dbReference type="Proteomes" id="UP001597461"/>
    </source>
</evidence>
<keyword evidence="1" id="KW-0732">Signal</keyword>
<evidence type="ECO:0000256" key="1">
    <source>
        <dbReference type="SAM" id="SignalP"/>
    </source>
</evidence>
<keyword evidence="3" id="KW-1185">Reference proteome</keyword>
<dbReference type="RefSeq" id="WP_379076801.1">
    <property type="nucleotide sequence ID" value="NZ_JBHULL010000007.1"/>
</dbReference>
<protein>
    <recommendedName>
        <fullName evidence="4">Secreted protein with PEP-CTERM sorting signal</fullName>
    </recommendedName>
</protein>
<dbReference type="Proteomes" id="UP001597461">
    <property type="component" value="Unassembled WGS sequence"/>
</dbReference>
<feature type="chain" id="PRO_5046952127" description="Secreted protein with PEP-CTERM sorting signal" evidence="1">
    <location>
        <begin position="20"/>
        <end position="147"/>
    </location>
</feature>